<keyword evidence="1" id="KW-0732">Signal</keyword>
<protein>
    <recommendedName>
        <fullName evidence="4">Outer membrane protein beta-barrel domain-containing protein</fullName>
    </recommendedName>
</protein>
<accession>A0A4S2EJJ9</accession>
<dbReference type="AlphaFoldDB" id="A0A4S2EJJ9"/>
<sequence>MINNYRLLMLTTFLLICVNVFSQTPFDKGFREGYVDGYMYAAFENNDLNAIKPIPPIPPLPSIHESINSWRNGYDRGYIAGYKSYNSAGSSKNPSAAGNQILRTYPKYNAPDLDLLMAIAMAQAQNESSNARRYYYRPRNRSQSRPKRTKKRIFYIDFAYSVSGISGPACNLILDGQVKEDYFLLGVGVGMVYQKDWEPKKKDWAWYPSYAENPDDLISLPLFVDMRSYFLKKRFSPFIAQKVGYAFVLGRDYNISGFYSDTSVGFRFLTKRSRGISLSAGYTMQGTKDQRNIQGYVPMEESSTSGINIKLGFEI</sequence>
<proteinExistence type="predicted"/>
<reference evidence="2 3" key="1">
    <citation type="submission" date="2019-04" db="EMBL/GenBank/DDBJ databases">
        <title>Microbes associate with the intestines of laboratory mice.</title>
        <authorList>
            <person name="Navarre W."/>
            <person name="Wong E."/>
            <person name="Huang K."/>
            <person name="Tropini C."/>
            <person name="Ng K."/>
            <person name="Yu B."/>
        </authorList>
    </citation>
    <scope>NUCLEOTIDE SEQUENCE [LARGE SCALE GENOMIC DNA]</scope>
    <source>
        <strain evidence="2 3">NM39_I3</strain>
    </source>
</reference>
<evidence type="ECO:0000313" key="3">
    <source>
        <dbReference type="Proteomes" id="UP000310032"/>
    </source>
</evidence>
<evidence type="ECO:0008006" key="4">
    <source>
        <dbReference type="Google" id="ProtNLM"/>
    </source>
</evidence>
<feature type="chain" id="PRO_5020942192" description="Outer membrane protein beta-barrel domain-containing protein" evidence="1">
    <location>
        <begin position="23"/>
        <end position="315"/>
    </location>
</feature>
<gene>
    <name evidence="2" type="ORF">E5342_12845</name>
</gene>
<evidence type="ECO:0000313" key="2">
    <source>
        <dbReference type="EMBL" id="TGY56209.1"/>
    </source>
</evidence>
<name>A0A4S2EJJ9_PARDI</name>
<dbReference type="EMBL" id="SRYM01000038">
    <property type="protein sequence ID" value="TGY56209.1"/>
    <property type="molecule type" value="Genomic_DNA"/>
</dbReference>
<comment type="caution">
    <text evidence="2">The sequence shown here is derived from an EMBL/GenBank/DDBJ whole genome shotgun (WGS) entry which is preliminary data.</text>
</comment>
<feature type="signal peptide" evidence="1">
    <location>
        <begin position="1"/>
        <end position="22"/>
    </location>
</feature>
<dbReference type="RefSeq" id="WP_135959514.1">
    <property type="nucleotide sequence ID" value="NZ_SRYM01000038.1"/>
</dbReference>
<dbReference type="Proteomes" id="UP000310032">
    <property type="component" value="Unassembled WGS sequence"/>
</dbReference>
<evidence type="ECO:0000256" key="1">
    <source>
        <dbReference type="SAM" id="SignalP"/>
    </source>
</evidence>
<organism evidence="2 3">
    <name type="scientific">Parabacteroides distasonis</name>
    <dbReference type="NCBI Taxonomy" id="823"/>
    <lineage>
        <taxon>Bacteria</taxon>
        <taxon>Pseudomonadati</taxon>
        <taxon>Bacteroidota</taxon>
        <taxon>Bacteroidia</taxon>
        <taxon>Bacteroidales</taxon>
        <taxon>Tannerellaceae</taxon>
        <taxon>Parabacteroides</taxon>
    </lineage>
</organism>